<organism evidence="3 4">
    <name type="scientific">Armillaria solidipes</name>
    <dbReference type="NCBI Taxonomy" id="1076256"/>
    <lineage>
        <taxon>Eukaryota</taxon>
        <taxon>Fungi</taxon>
        <taxon>Dikarya</taxon>
        <taxon>Basidiomycota</taxon>
        <taxon>Agaricomycotina</taxon>
        <taxon>Agaricomycetes</taxon>
        <taxon>Agaricomycetidae</taxon>
        <taxon>Agaricales</taxon>
        <taxon>Marasmiineae</taxon>
        <taxon>Physalacriaceae</taxon>
        <taxon>Armillaria</taxon>
    </lineage>
</organism>
<feature type="region of interest" description="Disordered" evidence="1">
    <location>
        <begin position="162"/>
        <end position="311"/>
    </location>
</feature>
<dbReference type="STRING" id="1076256.A0A2H3B2P4"/>
<sequence length="471" mass="50582">MASTFQGLCQALLSPGASALVSGAGAASSAMLNLTSTTPPQGDTEPLANKVDLVESSPYSMCRRLKHNSNCRNAPPLPPVTGQGEFLGAHPPSSVRKEAPVPTTSPPPLPVEEQLSITVEEFPPPVDLMDVDVPPSPPRAYHLMTGAPLHSRSLVVMSLAPDELSPPASAPSQAPSKHGNQGQAKGKKGKDKGKGKATTPAPTPARSPSPVVIPPVSAACEEPPLLKKNLKRKHSTAVATTSEAGPSTQAMNSHPTRARSATAKAAHIPDAHTDAESAKADPSVKKPCFSPEKAAKSKSSKPPTMVAPDPAPQDSNQMFRGCPKQQFLAAELTQAQDPEVTGIPINKHNSRPELENYHFKDLITAPDEFFDPVRYGHKNGTYGARSSHYTFYARAPDHYEKVCLPCSTRMIKCTWNNWFPDADCDQYREGHHGSCSTCYTAREMHEITSHLTTFTWYNIPNFHSNGNTNSE</sequence>
<name>A0A2H3B2P4_9AGAR</name>
<accession>A0A2H3B2P4</accession>
<feature type="compositionally biased region" description="Basic residues" evidence="1">
    <location>
        <begin position="185"/>
        <end position="195"/>
    </location>
</feature>
<feature type="region of interest" description="Disordered" evidence="1">
    <location>
        <begin position="68"/>
        <end position="111"/>
    </location>
</feature>
<dbReference type="Proteomes" id="UP000218334">
    <property type="component" value="Unassembled WGS sequence"/>
</dbReference>
<feature type="compositionally biased region" description="Polar residues" evidence="1">
    <location>
        <begin position="237"/>
        <end position="255"/>
    </location>
</feature>
<feature type="compositionally biased region" description="Low complexity" evidence="1">
    <location>
        <begin position="165"/>
        <end position="184"/>
    </location>
</feature>
<dbReference type="AlphaFoldDB" id="A0A2H3B2P4"/>
<feature type="compositionally biased region" description="Pro residues" evidence="1">
    <location>
        <begin position="201"/>
        <end position="213"/>
    </location>
</feature>
<dbReference type="EMBL" id="KZ293489">
    <property type="protein sequence ID" value="PBK60268.1"/>
    <property type="molecule type" value="Genomic_DNA"/>
</dbReference>
<evidence type="ECO:0000256" key="2">
    <source>
        <dbReference type="SAM" id="SignalP"/>
    </source>
</evidence>
<keyword evidence="4" id="KW-1185">Reference proteome</keyword>
<gene>
    <name evidence="3" type="ORF">ARMSODRAFT_1026661</name>
</gene>
<reference evidence="4" key="1">
    <citation type="journal article" date="2017" name="Nat. Ecol. Evol.">
        <title>Genome expansion and lineage-specific genetic innovations in the forest pathogenic fungi Armillaria.</title>
        <authorList>
            <person name="Sipos G."/>
            <person name="Prasanna A.N."/>
            <person name="Walter M.C."/>
            <person name="O'Connor E."/>
            <person name="Balint B."/>
            <person name="Krizsan K."/>
            <person name="Kiss B."/>
            <person name="Hess J."/>
            <person name="Varga T."/>
            <person name="Slot J."/>
            <person name="Riley R."/>
            <person name="Boka B."/>
            <person name="Rigling D."/>
            <person name="Barry K."/>
            <person name="Lee J."/>
            <person name="Mihaltcheva S."/>
            <person name="LaButti K."/>
            <person name="Lipzen A."/>
            <person name="Waldron R."/>
            <person name="Moloney N.M."/>
            <person name="Sperisen C."/>
            <person name="Kredics L."/>
            <person name="Vagvoelgyi C."/>
            <person name="Patrignani A."/>
            <person name="Fitzpatrick D."/>
            <person name="Nagy I."/>
            <person name="Doyle S."/>
            <person name="Anderson J.B."/>
            <person name="Grigoriev I.V."/>
            <person name="Gueldener U."/>
            <person name="Muensterkoetter M."/>
            <person name="Nagy L.G."/>
        </authorList>
    </citation>
    <scope>NUCLEOTIDE SEQUENCE [LARGE SCALE GENOMIC DNA]</scope>
    <source>
        <strain evidence="4">28-4</strain>
    </source>
</reference>
<feature type="chain" id="PRO_5013924288" evidence="2">
    <location>
        <begin position="20"/>
        <end position="471"/>
    </location>
</feature>
<feature type="signal peptide" evidence="2">
    <location>
        <begin position="1"/>
        <end position="19"/>
    </location>
</feature>
<evidence type="ECO:0000313" key="3">
    <source>
        <dbReference type="EMBL" id="PBK60268.1"/>
    </source>
</evidence>
<proteinExistence type="predicted"/>
<protein>
    <submittedName>
        <fullName evidence="3">Uncharacterized protein</fullName>
    </submittedName>
</protein>
<evidence type="ECO:0000313" key="4">
    <source>
        <dbReference type="Proteomes" id="UP000218334"/>
    </source>
</evidence>
<keyword evidence="2" id="KW-0732">Signal</keyword>
<evidence type="ECO:0000256" key="1">
    <source>
        <dbReference type="SAM" id="MobiDB-lite"/>
    </source>
</evidence>
<feature type="compositionally biased region" description="Basic and acidic residues" evidence="1">
    <location>
        <begin position="267"/>
        <end position="284"/>
    </location>
</feature>